<dbReference type="RefSeq" id="WP_115995146.1">
    <property type="nucleotide sequence ID" value="NZ_QRDY01000021.1"/>
</dbReference>
<gene>
    <name evidence="1" type="ORF">DFP95_12140</name>
</gene>
<proteinExistence type="predicted"/>
<comment type="caution">
    <text evidence="1">The sequence shown here is derived from an EMBL/GenBank/DDBJ whole genome shotgun (WGS) entry which is preliminary data.</text>
</comment>
<name>A0A3D9HZ64_9BACL</name>
<sequence length="108" mass="12397">MECFGCSGEGKVITTEWNEEWDRHDRNSPSTYDTNQWVARSGIEKYATCQVCKGTKEVSVLSLGELEGKRIKTVKIRNEGLKDFNYILLRLEDDSFAKVLIKDILYGK</sequence>
<dbReference type="AlphaFoldDB" id="A0A3D9HZ64"/>
<accession>A0A3D9HZ64</accession>
<dbReference type="Proteomes" id="UP000256869">
    <property type="component" value="Unassembled WGS sequence"/>
</dbReference>
<evidence type="ECO:0000313" key="2">
    <source>
        <dbReference type="Proteomes" id="UP000256869"/>
    </source>
</evidence>
<evidence type="ECO:0000313" key="1">
    <source>
        <dbReference type="EMBL" id="RED54784.1"/>
    </source>
</evidence>
<reference evidence="1 2" key="1">
    <citation type="submission" date="2018-07" db="EMBL/GenBank/DDBJ databases">
        <title>Genomic Encyclopedia of Type Strains, Phase III (KMG-III): the genomes of soil and plant-associated and newly described type strains.</title>
        <authorList>
            <person name="Whitman W."/>
        </authorList>
    </citation>
    <scope>NUCLEOTIDE SEQUENCE [LARGE SCALE GENOMIC DNA]</scope>
    <source>
        <strain evidence="1 2">CECT 8236</strain>
    </source>
</reference>
<protein>
    <submittedName>
        <fullName evidence="1">Uncharacterized protein</fullName>
    </submittedName>
</protein>
<dbReference type="EMBL" id="QRDY01000021">
    <property type="protein sequence ID" value="RED54784.1"/>
    <property type="molecule type" value="Genomic_DNA"/>
</dbReference>
<organism evidence="1 2">
    <name type="scientific">Cohnella lupini</name>
    <dbReference type="NCBI Taxonomy" id="1294267"/>
    <lineage>
        <taxon>Bacteria</taxon>
        <taxon>Bacillati</taxon>
        <taxon>Bacillota</taxon>
        <taxon>Bacilli</taxon>
        <taxon>Bacillales</taxon>
        <taxon>Paenibacillaceae</taxon>
        <taxon>Cohnella</taxon>
    </lineage>
</organism>
<keyword evidence="2" id="KW-1185">Reference proteome</keyword>